<dbReference type="GO" id="GO:0004061">
    <property type="term" value="F:arylformamidase activity"/>
    <property type="evidence" value="ECO:0007669"/>
    <property type="project" value="InterPro"/>
</dbReference>
<comment type="caution">
    <text evidence="4">The sequence shown here is derived from an EMBL/GenBank/DDBJ whole genome shotgun (WGS) entry which is preliminary data.</text>
</comment>
<sequence>MTRSLFDTPFDELPNPKQVWVGKPGSHEEGLGKLAILTPEVVANAAASEIKCGRRVTMNWEMTKLDYPNLNRQPCNHQIVPLLGGVAFDDVYSFNPQQSSQWDGLRHFSQTVPGQTDRVFYGGTTVEEINDRQNDRIGLQHWAKEGIAGRGVLIDYASWAENKGIKYSTFSTHQVRLQAILEIAKESNITFQKGDILFVRIGVTKEWDTIMTDAQKRDYSDNPRPEHAGVEATTDVLRWLWDTGFAAIASDAISWEVYPPQSPDIFLHEYILAGWGCPIGELFDLEALAQVCQELGRWTFFVTSVPLNMPVGQYGGGLHYSDVPPNDRISFQKTVYVTMVMYGPTAYVTKVLLLWIMARVFTPFRKAVLFIYGFMALMLAYYIPAVIVKIRICDPISLFWDVKVEGTCLDETSIILADAVVSSVSDLIILFLPLPLTMTLQMSKKKKMRVIAILGAGGIAVAASIIRLVLIVLTGQSKDATLAFMRINMLGNAEVAIGVICTCLPALSALVKRVFNEYSSDKQTYESEYKLTSMNNQTKTERSRKQVTVQEADSDEDMLVSNAQSNPTQTTIYGDAEERGFSHASTVGGIGITRTVNVSTSVESRSH</sequence>
<reference evidence="5" key="1">
    <citation type="submission" date="2015-09" db="EMBL/GenBank/DDBJ databases">
        <authorList>
            <person name="Fill T.P."/>
            <person name="Baretta J.F."/>
            <person name="de Almeida L.G."/>
            <person name="Rocha M."/>
            <person name="de Souza D.H."/>
            <person name="Malavazi I."/>
            <person name="Cerdeira L.T."/>
            <person name="Hong H."/>
            <person name="Samborskyy M."/>
            <person name="de Vasconcelos A.T."/>
            <person name="Leadlay P."/>
            <person name="Rodrigues-Filho E."/>
        </authorList>
    </citation>
    <scope>NUCLEOTIDE SEQUENCE [LARGE SCALE GENOMIC DNA]</scope>
    <source>
        <strain evidence="5">LaBioMMi 136</strain>
    </source>
</reference>
<comment type="similarity">
    <text evidence="1">Belongs to the Cyclase 1 superfamily.</text>
</comment>
<evidence type="ECO:0000313" key="5">
    <source>
        <dbReference type="Proteomes" id="UP000190744"/>
    </source>
</evidence>
<dbReference type="Pfam" id="PF04199">
    <property type="entry name" value="Cyclase"/>
    <property type="match status" value="1"/>
</dbReference>
<evidence type="ECO:0000256" key="2">
    <source>
        <dbReference type="SAM" id="Phobius"/>
    </source>
</evidence>
<proteinExistence type="inferred from homology"/>
<evidence type="ECO:0000259" key="3">
    <source>
        <dbReference type="Pfam" id="PF20684"/>
    </source>
</evidence>
<dbReference type="InterPro" id="IPR049326">
    <property type="entry name" value="Rhodopsin_dom_fungi"/>
</dbReference>
<dbReference type="PANTHER" id="PTHR34861">
    <property type="match status" value="1"/>
</dbReference>
<keyword evidence="2" id="KW-0812">Transmembrane</keyword>
<dbReference type="PANTHER" id="PTHR34861:SF8">
    <property type="entry name" value="CYCLASE"/>
    <property type="match status" value="1"/>
</dbReference>
<feature type="transmembrane region" description="Helical" evidence="2">
    <location>
        <begin position="335"/>
        <end position="357"/>
    </location>
</feature>
<feature type="transmembrane region" description="Helical" evidence="2">
    <location>
        <begin position="369"/>
        <end position="392"/>
    </location>
</feature>
<dbReference type="InterPro" id="IPR037175">
    <property type="entry name" value="KFase_sf"/>
</dbReference>
<dbReference type="SUPFAM" id="SSF102198">
    <property type="entry name" value="Putative cyclase"/>
    <property type="match status" value="1"/>
</dbReference>
<name>A0A1S9RZS4_PENBI</name>
<protein>
    <recommendedName>
        <fullName evidence="3">Rhodopsin domain-containing protein</fullName>
    </recommendedName>
</protein>
<accession>A0A1S9RZS4</accession>
<dbReference type="Pfam" id="PF20684">
    <property type="entry name" value="Fung_rhodopsin"/>
    <property type="match status" value="1"/>
</dbReference>
<keyword evidence="2" id="KW-1133">Transmembrane helix</keyword>
<dbReference type="InterPro" id="IPR007325">
    <property type="entry name" value="KFase/CYL"/>
</dbReference>
<dbReference type="AlphaFoldDB" id="A0A1S9RZS4"/>
<feature type="transmembrane region" description="Helical" evidence="2">
    <location>
        <begin position="412"/>
        <end position="438"/>
    </location>
</feature>
<evidence type="ECO:0000313" key="4">
    <source>
        <dbReference type="EMBL" id="OOQ90831.1"/>
    </source>
</evidence>
<dbReference type="EMBL" id="LJBN01000035">
    <property type="protein sequence ID" value="OOQ90831.1"/>
    <property type="molecule type" value="Genomic_DNA"/>
</dbReference>
<feature type="transmembrane region" description="Helical" evidence="2">
    <location>
        <begin position="450"/>
        <end position="475"/>
    </location>
</feature>
<feature type="transmembrane region" description="Helical" evidence="2">
    <location>
        <begin position="495"/>
        <end position="515"/>
    </location>
</feature>
<dbReference type="Proteomes" id="UP000190744">
    <property type="component" value="Unassembled WGS sequence"/>
</dbReference>
<dbReference type="GO" id="GO:0019441">
    <property type="term" value="P:L-tryptophan catabolic process to kynurenine"/>
    <property type="evidence" value="ECO:0007669"/>
    <property type="project" value="InterPro"/>
</dbReference>
<keyword evidence="2" id="KW-0472">Membrane</keyword>
<organism evidence="4 5">
    <name type="scientific">Penicillium brasilianum</name>
    <dbReference type="NCBI Taxonomy" id="104259"/>
    <lineage>
        <taxon>Eukaryota</taxon>
        <taxon>Fungi</taxon>
        <taxon>Dikarya</taxon>
        <taxon>Ascomycota</taxon>
        <taxon>Pezizomycotina</taxon>
        <taxon>Eurotiomycetes</taxon>
        <taxon>Eurotiomycetidae</taxon>
        <taxon>Eurotiales</taxon>
        <taxon>Aspergillaceae</taxon>
        <taxon>Penicillium</taxon>
    </lineage>
</organism>
<dbReference type="Gene3D" id="3.50.30.50">
    <property type="entry name" value="Putative cyclase"/>
    <property type="match status" value="1"/>
</dbReference>
<evidence type="ECO:0000256" key="1">
    <source>
        <dbReference type="ARBA" id="ARBA00007865"/>
    </source>
</evidence>
<gene>
    <name evidence="4" type="ORF">PEBR_02799</name>
</gene>
<feature type="domain" description="Rhodopsin" evidence="3">
    <location>
        <begin position="306"/>
        <end position="513"/>
    </location>
</feature>